<evidence type="ECO:0000256" key="5">
    <source>
        <dbReference type="ARBA" id="ARBA00022692"/>
    </source>
</evidence>
<keyword evidence="5 8" id="KW-0812">Transmembrane</keyword>
<protein>
    <submittedName>
        <fullName evidence="10">Spermidine/putrescine ABC transporter membrane protein</fullName>
    </submittedName>
</protein>
<feature type="transmembrane region" description="Helical" evidence="8">
    <location>
        <begin position="441"/>
        <end position="460"/>
    </location>
</feature>
<keyword evidence="6 8" id="KW-1133">Transmembrane helix</keyword>
<evidence type="ECO:0000256" key="8">
    <source>
        <dbReference type="RuleBase" id="RU363032"/>
    </source>
</evidence>
<keyword evidence="2 8" id="KW-0813">Transport</keyword>
<dbReference type="GO" id="GO:0055085">
    <property type="term" value="P:transmembrane transport"/>
    <property type="evidence" value="ECO:0007669"/>
    <property type="project" value="InterPro"/>
</dbReference>
<dbReference type="GO" id="GO:0005886">
    <property type="term" value="C:plasma membrane"/>
    <property type="evidence" value="ECO:0007669"/>
    <property type="project" value="UniProtKB-SubCell"/>
</dbReference>
<feature type="transmembrane region" description="Helical" evidence="8">
    <location>
        <begin position="306"/>
        <end position="332"/>
    </location>
</feature>
<feature type="domain" description="ABC transmembrane type-1" evidence="9">
    <location>
        <begin position="270"/>
        <end position="456"/>
    </location>
</feature>
<proteinExistence type="inferred from homology"/>
<organism evidence="10 11">
    <name type="scientific">Enhygromyxa salina</name>
    <dbReference type="NCBI Taxonomy" id="215803"/>
    <lineage>
        <taxon>Bacteria</taxon>
        <taxon>Pseudomonadati</taxon>
        <taxon>Myxococcota</taxon>
        <taxon>Polyangia</taxon>
        <taxon>Nannocystales</taxon>
        <taxon>Nannocystaceae</taxon>
        <taxon>Enhygromyxa</taxon>
    </lineage>
</organism>
<evidence type="ECO:0000259" key="9">
    <source>
        <dbReference type="PROSITE" id="PS50928"/>
    </source>
</evidence>
<dbReference type="InterPro" id="IPR035906">
    <property type="entry name" value="MetI-like_sf"/>
</dbReference>
<feature type="domain" description="ABC transmembrane type-1" evidence="9">
    <location>
        <begin position="35"/>
        <end position="206"/>
    </location>
</feature>
<feature type="transmembrane region" description="Helical" evidence="8">
    <location>
        <begin position="63"/>
        <end position="84"/>
    </location>
</feature>
<comment type="subcellular location">
    <subcellularLocation>
        <location evidence="1">Cell inner membrane</location>
        <topology evidence="1">Multi-pass membrane protein</topology>
    </subcellularLocation>
    <subcellularLocation>
        <location evidence="8">Cell membrane</location>
        <topology evidence="8">Multi-pass membrane protein</topology>
    </subcellularLocation>
</comment>
<feature type="transmembrane region" description="Helical" evidence="8">
    <location>
        <begin position="383"/>
        <end position="405"/>
    </location>
</feature>
<evidence type="ECO:0000256" key="6">
    <source>
        <dbReference type="ARBA" id="ARBA00022989"/>
    </source>
</evidence>
<dbReference type="Proteomes" id="UP000238823">
    <property type="component" value="Unassembled WGS sequence"/>
</dbReference>
<gene>
    <name evidence="10" type="ORF">ENSA7_06310</name>
</gene>
<evidence type="ECO:0000256" key="7">
    <source>
        <dbReference type="ARBA" id="ARBA00023136"/>
    </source>
</evidence>
<feature type="transmembrane region" description="Helical" evidence="8">
    <location>
        <begin position="34"/>
        <end position="56"/>
    </location>
</feature>
<evidence type="ECO:0000256" key="2">
    <source>
        <dbReference type="ARBA" id="ARBA00022448"/>
    </source>
</evidence>
<feature type="transmembrane region" description="Helical" evidence="8">
    <location>
        <begin position="188"/>
        <end position="210"/>
    </location>
</feature>
<feature type="transmembrane region" description="Helical" evidence="8">
    <location>
        <begin position="145"/>
        <end position="168"/>
    </location>
</feature>
<dbReference type="PANTHER" id="PTHR43357">
    <property type="entry name" value="INNER MEMBRANE ABC TRANSPORTER PERMEASE PROTEIN YDCV"/>
    <property type="match status" value="1"/>
</dbReference>
<evidence type="ECO:0000313" key="10">
    <source>
        <dbReference type="EMBL" id="PRQ09574.1"/>
    </source>
</evidence>
<reference evidence="10 11" key="1">
    <citation type="submission" date="2018-03" db="EMBL/GenBank/DDBJ databases">
        <title>Draft Genome Sequences of the Obligatory Marine Myxobacteria Enhygromyxa salina SWB007.</title>
        <authorList>
            <person name="Poehlein A."/>
            <person name="Moghaddam J.A."/>
            <person name="Harms H."/>
            <person name="Alanjari M."/>
            <person name="Koenig G.M."/>
            <person name="Daniel R."/>
            <person name="Schaeberle T.F."/>
        </authorList>
    </citation>
    <scope>NUCLEOTIDE SEQUENCE [LARGE SCALE GENOMIC DNA]</scope>
    <source>
        <strain evidence="10 11">SWB007</strain>
    </source>
</reference>
<dbReference type="SUPFAM" id="SSF161098">
    <property type="entry name" value="MetI-like"/>
    <property type="match status" value="2"/>
</dbReference>
<keyword evidence="7 8" id="KW-0472">Membrane</keyword>
<dbReference type="PANTHER" id="PTHR43357:SF4">
    <property type="entry name" value="INNER MEMBRANE ABC TRANSPORTER PERMEASE PROTEIN YDCV"/>
    <property type="match status" value="1"/>
</dbReference>
<name>A0A2S9YWW6_9BACT</name>
<feature type="transmembrane region" description="Helical" evidence="8">
    <location>
        <begin position="338"/>
        <end position="362"/>
    </location>
</feature>
<feature type="transmembrane region" description="Helical" evidence="8">
    <location>
        <begin position="231"/>
        <end position="253"/>
    </location>
</feature>
<dbReference type="EMBL" id="PVNL01000015">
    <property type="protein sequence ID" value="PRQ09574.1"/>
    <property type="molecule type" value="Genomic_DNA"/>
</dbReference>
<dbReference type="Pfam" id="PF00528">
    <property type="entry name" value="BPD_transp_1"/>
    <property type="match status" value="1"/>
</dbReference>
<evidence type="ECO:0000256" key="4">
    <source>
        <dbReference type="ARBA" id="ARBA00022519"/>
    </source>
</evidence>
<sequence>MWLGLVVLLPLGLLVDAAWPFELREIERVAVGRVLVRGLGLSLIVAIVSGGLGLLLAQTVAPVVLLALLLVSRSVVAHAVLAIGFTPGPLAAVITLIIDVLPFAALVLGLRLRTRPLALIEAARDLGAGALARAREIEWPHLRPAMLVACTWGFLQGLGDVLAFEVAGGGHAYTPGLLIRDALIREHAPARALVCVVVLISLALPCAWLITRELTAAQRSDWRPVPVPPAWVRAAGWAVLALLLVAPAALLLGDHPVGVGPSDRLLAGLFLRSLGIAGVVAALATSAGFGLALASRRLANPAWLGAAVLAPLAIPPSIHGLLTLGAGTWLGLSPGPTLTVLALLGPALALGFVTARLMTVVIPRALIDAAIDLGATARERLRLVWLPLARPALIVAAVLTLAWALGQAAIPAFTSGPGGDTLAVALTIHARAGSLALVRRWSLLLVLVPVLAALAARQLARWRPR</sequence>
<evidence type="ECO:0000256" key="1">
    <source>
        <dbReference type="ARBA" id="ARBA00004429"/>
    </source>
</evidence>
<evidence type="ECO:0000313" key="11">
    <source>
        <dbReference type="Proteomes" id="UP000238823"/>
    </source>
</evidence>
<evidence type="ECO:0000256" key="3">
    <source>
        <dbReference type="ARBA" id="ARBA00022475"/>
    </source>
</evidence>
<dbReference type="PROSITE" id="PS50928">
    <property type="entry name" value="ABC_TM1"/>
    <property type="match status" value="2"/>
</dbReference>
<feature type="transmembrane region" description="Helical" evidence="8">
    <location>
        <begin position="90"/>
        <end position="110"/>
    </location>
</feature>
<feature type="transmembrane region" description="Helical" evidence="8">
    <location>
        <begin position="273"/>
        <end position="294"/>
    </location>
</feature>
<accession>A0A2S9YWW6</accession>
<dbReference type="AlphaFoldDB" id="A0A2S9YWW6"/>
<keyword evidence="3" id="KW-1003">Cell membrane</keyword>
<dbReference type="Gene3D" id="1.10.3720.10">
    <property type="entry name" value="MetI-like"/>
    <property type="match status" value="2"/>
</dbReference>
<keyword evidence="4" id="KW-0997">Cell inner membrane</keyword>
<dbReference type="InterPro" id="IPR000515">
    <property type="entry name" value="MetI-like"/>
</dbReference>
<comment type="caution">
    <text evidence="10">The sequence shown here is derived from an EMBL/GenBank/DDBJ whole genome shotgun (WGS) entry which is preliminary data.</text>
</comment>
<dbReference type="CDD" id="cd06261">
    <property type="entry name" value="TM_PBP2"/>
    <property type="match status" value="2"/>
</dbReference>
<comment type="similarity">
    <text evidence="8">Belongs to the binding-protein-dependent transport system permease family.</text>
</comment>